<dbReference type="RefSeq" id="WP_408183010.1">
    <property type="nucleotide sequence ID" value="NZ_JAQQEZ010000081.1"/>
</dbReference>
<proteinExistence type="predicted"/>
<dbReference type="Proteomes" id="UP001629230">
    <property type="component" value="Unassembled WGS sequence"/>
</dbReference>
<feature type="signal peptide" evidence="1">
    <location>
        <begin position="1"/>
        <end position="31"/>
    </location>
</feature>
<dbReference type="EMBL" id="JAQQEZ010000081">
    <property type="protein sequence ID" value="MFM0008108.1"/>
    <property type="molecule type" value="Genomic_DNA"/>
</dbReference>
<organism evidence="2 3">
    <name type="scientific">Paraburkholderia dipogonis</name>
    <dbReference type="NCBI Taxonomy" id="1211383"/>
    <lineage>
        <taxon>Bacteria</taxon>
        <taxon>Pseudomonadati</taxon>
        <taxon>Pseudomonadota</taxon>
        <taxon>Betaproteobacteria</taxon>
        <taxon>Burkholderiales</taxon>
        <taxon>Burkholderiaceae</taxon>
        <taxon>Paraburkholderia</taxon>
    </lineage>
</organism>
<feature type="chain" id="PRO_5046835290" evidence="1">
    <location>
        <begin position="32"/>
        <end position="574"/>
    </location>
</feature>
<protein>
    <submittedName>
        <fullName evidence="2">Uncharacterized protein</fullName>
    </submittedName>
</protein>
<reference evidence="2 3" key="1">
    <citation type="journal article" date="2024" name="Chem. Sci.">
        <title>Discovery of megapolipeptins by genome mining of a Burkholderiales bacteria collection.</title>
        <authorList>
            <person name="Paulo B.S."/>
            <person name="Recchia M.J.J."/>
            <person name="Lee S."/>
            <person name="Fergusson C.H."/>
            <person name="Romanowski S.B."/>
            <person name="Hernandez A."/>
            <person name="Krull N."/>
            <person name="Liu D.Y."/>
            <person name="Cavanagh H."/>
            <person name="Bos A."/>
            <person name="Gray C.A."/>
            <person name="Murphy B.T."/>
            <person name="Linington R.G."/>
            <person name="Eustaquio A.S."/>
        </authorList>
    </citation>
    <scope>NUCLEOTIDE SEQUENCE [LARGE SCALE GENOMIC DNA]</scope>
    <source>
        <strain evidence="2 3">RL17-350-BIC-A</strain>
    </source>
</reference>
<evidence type="ECO:0000313" key="3">
    <source>
        <dbReference type="Proteomes" id="UP001629230"/>
    </source>
</evidence>
<keyword evidence="1" id="KW-0732">Signal</keyword>
<keyword evidence="3" id="KW-1185">Reference proteome</keyword>
<evidence type="ECO:0000313" key="2">
    <source>
        <dbReference type="EMBL" id="MFM0008108.1"/>
    </source>
</evidence>
<gene>
    <name evidence="2" type="ORF">PQR57_45255</name>
</gene>
<name>A0ABW9B753_9BURK</name>
<comment type="caution">
    <text evidence="2">The sequence shown here is derived from an EMBL/GenBank/DDBJ whole genome shotgun (WGS) entry which is preliminary data.</text>
</comment>
<accession>A0ABW9B753</accession>
<sequence length="574" mass="62178">MKVAKQTVSRRIFRRVLILAVLLTLSPLASATSIFLYEPNVAAISYDEQKQGVELKFSVAFLNTLMGQQIADAINKSSSSIENASVTVVPQPGPPGTASLTFVGNVKGRLTQRFAGNPIDIDCQFSFSLAIEDQLLTESSLKVKRPDSLFNACSVGGDVARFINLGNVMRDALNAVQRWVPEQTLIIAIGQKIFSDPDALDRFCRMWLVHAMIRDIRIGTTNCILDGAPAFCLNANWPAGTLAQKLNTLLYSVPPSKGPARGVAPKLEAHWRSYAPVAPADPAVACGQPVDLNGPKYDGIPSKTACETGDMALFGGLLCASGEEAGCRLVERSQSADGRFWRSPRLREQPNQDNEFSGDMMLGVVHWGLASRNSIAIGRWRTYMAGHIVSIPPATTPNIPFARVCEHDSAGTCNVGADNWLLVNLMSKLLGLPPVNVQEFDSAYSSSPAVLPLYAMVNEAGFRLHLVAVQVWAYQRSGYNGPEIALAARILAARQPGNPFFVYLALGRDQAVQKLVEAKCPSLSTTPVSRSEWAWERDVDDNSSANSMGWDCIFMANLLRRPAPTARKASGGNG</sequence>
<evidence type="ECO:0000256" key="1">
    <source>
        <dbReference type="SAM" id="SignalP"/>
    </source>
</evidence>